<dbReference type="Gene3D" id="1.20.272.10">
    <property type="match status" value="1"/>
</dbReference>
<dbReference type="Gene3D" id="1.10.8.60">
    <property type="match status" value="1"/>
</dbReference>
<keyword evidence="3" id="KW-0808">Transferase</keyword>
<dbReference type="RefSeq" id="WP_343818615.1">
    <property type="nucleotide sequence ID" value="NZ_BAAAFA010000011.1"/>
</dbReference>
<dbReference type="Proteomes" id="UP001500021">
    <property type="component" value="Unassembled WGS sequence"/>
</dbReference>
<evidence type="ECO:0000256" key="2">
    <source>
        <dbReference type="ARBA" id="ARBA00017703"/>
    </source>
</evidence>
<name>A0ABN1LA98_9GAMM</name>
<reference evidence="12 13" key="1">
    <citation type="journal article" date="2019" name="Int. J. Syst. Evol. Microbiol.">
        <title>The Global Catalogue of Microorganisms (GCM) 10K type strain sequencing project: providing services to taxonomists for standard genome sequencing and annotation.</title>
        <authorList>
            <consortium name="The Broad Institute Genomics Platform"/>
            <consortium name="The Broad Institute Genome Sequencing Center for Infectious Disease"/>
            <person name="Wu L."/>
            <person name="Ma J."/>
        </authorList>
    </citation>
    <scope>NUCLEOTIDE SEQUENCE [LARGE SCALE GENOMIC DNA]</scope>
    <source>
        <strain evidence="12 13">JCM 15608</strain>
    </source>
</reference>
<evidence type="ECO:0000256" key="4">
    <source>
        <dbReference type="ARBA" id="ARBA00022695"/>
    </source>
</evidence>
<evidence type="ECO:0000259" key="11">
    <source>
        <dbReference type="Pfam" id="PF14840"/>
    </source>
</evidence>
<evidence type="ECO:0000313" key="13">
    <source>
        <dbReference type="Proteomes" id="UP001500021"/>
    </source>
</evidence>
<dbReference type="NCBIfam" id="TIGR01128">
    <property type="entry name" value="holA"/>
    <property type="match status" value="1"/>
</dbReference>
<evidence type="ECO:0000256" key="7">
    <source>
        <dbReference type="ARBA" id="ARBA00034754"/>
    </source>
</evidence>
<dbReference type="EMBL" id="BAAAFA010000011">
    <property type="protein sequence ID" value="GAA0822415.1"/>
    <property type="molecule type" value="Genomic_DNA"/>
</dbReference>
<dbReference type="SUPFAM" id="SSF48019">
    <property type="entry name" value="post-AAA+ oligomerization domain-like"/>
    <property type="match status" value="1"/>
</dbReference>
<organism evidence="12 13">
    <name type="scientific">Colwellia asteriadis</name>
    <dbReference type="NCBI Taxonomy" id="517723"/>
    <lineage>
        <taxon>Bacteria</taxon>
        <taxon>Pseudomonadati</taxon>
        <taxon>Pseudomonadota</taxon>
        <taxon>Gammaproteobacteria</taxon>
        <taxon>Alteromonadales</taxon>
        <taxon>Colwelliaceae</taxon>
        <taxon>Colwellia</taxon>
    </lineage>
</organism>
<comment type="catalytic activity">
    <reaction evidence="8">
        <text>DNA(n) + a 2'-deoxyribonucleoside 5'-triphosphate = DNA(n+1) + diphosphate</text>
        <dbReference type="Rhea" id="RHEA:22508"/>
        <dbReference type="Rhea" id="RHEA-COMP:17339"/>
        <dbReference type="Rhea" id="RHEA-COMP:17340"/>
        <dbReference type="ChEBI" id="CHEBI:33019"/>
        <dbReference type="ChEBI" id="CHEBI:61560"/>
        <dbReference type="ChEBI" id="CHEBI:173112"/>
        <dbReference type="EC" id="2.7.7.7"/>
    </reaction>
</comment>
<gene>
    <name evidence="12" type="primary">holA</name>
    <name evidence="12" type="ORF">GCM10009111_30720</name>
</gene>
<evidence type="ECO:0000259" key="10">
    <source>
        <dbReference type="Pfam" id="PF06144"/>
    </source>
</evidence>
<comment type="similarity">
    <text evidence="7">Belongs to the DNA polymerase HolA subunit family.</text>
</comment>
<dbReference type="EC" id="2.7.7.7" evidence="1 9"/>
<evidence type="ECO:0000313" key="12">
    <source>
        <dbReference type="EMBL" id="GAA0822415.1"/>
    </source>
</evidence>
<dbReference type="InterPro" id="IPR005790">
    <property type="entry name" value="DNA_polIII_delta"/>
</dbReference>
<feature type="domain" description="DNA polymerase III delta N-terminal" evidence="10">
    <location>
        <begin position="21"/>
        <end position="145"/>
    </location>
</feature>
<evidence type="ECO:0000256" key="1">
    <source>
        <dbReference type="ARBA" id="ARBA00012417"/>
    </source>
</evidence>
<dbReference type="Pfam" id="PF14840">
    <property type="entry name" value="DNA_pol3_delt_C"/>
    <property type="match status" value="1"/>
</dbReference>
<dbReference type="InterPro" id="IPR027417">
    <property type="entry name" value="P-loop_NTPase"/>
</dbReference>
<evidence type="ECO:0000256" key="3">
    <source>
        <dbReference type="ARBA" id="ARBA00022679"/>
    </source>
</evidence>
<keyword evidence="4" id="KW-0548">Nucleotidyltransferase</keyword>
<dbReference type="InterPro" id="IPR032780">
    <property type="entry name" value="DNA_pol3_delt_C"/>
</dbReference>
<evidence type="ECO:0000256" key="5">
    <source>
        <dbReference type="ARBA" id="ARBA00022705"/>
    </source>
</evidence>
<evidence type="ECO:0000256" key="6">
    <source>
        <dbReference type="ARBA" id="ARBA00022932"/>
    </source>
</evidence>
<dbReference type="Gene3D" id="3.40.50.300">
    <property type="entry name" value="P-loop containing nucleotide triphosphate hydrolases"/>
    <property type="match status" value="1"/>
</dbReference>
<keyword evidence="6" id="KW-0239">DNA-directed DNA polymerase</keyword>
<dbReference type="SUPFAM" id="SSF52540">
    <property type="entry name" value="P-loop containing nucleoside triphosphate hydrolases"/>
    <property type="match status" value="1"/>
</dbReference>
<sequence length="354" mass="40544">MKIYHNQLTKTLAQGFIPVWLVFGDEPWQKDNSLSTIKAAAQQQGFSELIRFNTESGFDWQQLMDEYQSMSLFASQRIIEVEFSTTKVGDAGNKALVALAERLSEDIQHKHYANDVIFIFHGDKLDGPSANKKWFKLFSQIGCYLPLYDVELKSMSHWINQQCQTLNLNLAPELTQLLIELFEGNLLALAQELQKLSLLFNQSLITLEQAEQLVIKQAKFNPFQVVDSLLLGDCGKCIAMLDQLQQEGIAPAKIIWALHKEISQLYNMLNQLEQGESINQLYKQYRIWDKRKPLYQHALTHIKLPDVKQAMIRIADIDLLSKTSSEFNVFILLADLCITLYHGDKTQALSLKYG</sequence>
<accession>A0ABN1LA98</accession>
<evidence type="ECO:0000256" key="8">
    <source>
        <dbReference type="ARBA" id="ARBA00049244"/>
    </source>
</evidence>
<feature type="domain" description="DNA polymerase III subunit delta C-terminal" evidence="11">
    <location>
        <begin position="222"/>
        <end position="342"/>
    </location>
</feature>
<dbReference type="PANTHER" id="PTHR34388">
    <property type="entry name" value="DNA POLYMERASE III SUBUNIT DELTA"/>
    <property type="match status" value="1"/>
</dbReference>
<comment type="caution">
    <text evidence="12">The sequence shown here is derived from an EMBL/GenBank/DDBJ whole genome shotgun (WGS) entry which is preliminary data.</text>
</comment>
<evidence type="ECO:0000256" key="9">
    <source>
        <dbReference type="NCBIfam" id="TIGR01128"/>
    </source>
</evidence>
<protein>
    <recommendedName>
        <fullName evidence="2 9">DNA polymerase III subunit delta</fullName>
        <ecNumber evidence="1 9">2.7.7.7</ecNumber>
    </recommendedName>
</protein>
<dbReference type="InterPro" id="IPR008921">
    <property type="entry name" value="DNA_pol3_clamp-load_cplx_C"/>
</dbReference>
<keyword evidence="13" id="KW-1185">Reference proteome</keyword>
<keyword evidence="5" id="KW-0235">DNA replication</keyword>
<proteinExistence type="inferred from homology"/>
<dbReference type="Pfam" id="PF06144">
    <property type="entry name" value="DNA_pol3_delta"/>
    <property type="match status" value="1"/>
</dbReference>
<dbReference type="InterPro" id="IPR010372">
    <property type="entry name" value="DNA_pol3_delta_N"/>
</dbReference>
<dbReference type="CDD" id="cd18138">
    <property type="entry name" value="HLD_clamp_pol_III_delta"/>
    <property type="match status" value="1"/>
</dbReference>
<dbReference type="PANTHER" id="PTHR34388:SF1">
    <property type="entry name" value="DNA POLYMERASE III SUBUNIT DELTA"/>
    <property type="match status" value="1"/>
</dbReference>